<gene>
    <name evidence="1" type="ORF">GXW78_26875</name>
</gene>
<protein>
    <submittedName>
        <fullName evidence="1">DUF2313 domain-containing protein</fullName>
    </submittedName>
</protein>
<keyword evidence="2" id="KW-1185">Reference proteome</keyword>
<dbReference type="Pfam" id="PF10076">
    <property type="entry name" value="Phage_Mu_Gp48"/>
    <property type="match status" value="1"/>
</dbReference>
<organism evidence="1 2">
    <name type="scientific">Neoroseomonas terrae</name>
    <dbReference type="NCBI Taxonomy" id="424799"/>
    <lineage>
        <taxon>Bacteria</taxon>
        <taxon>Pseudomonadati</taxon>
        <taxon>Pseudomonadota</taxon>
        <taxon>Alphaproteobacteria</taxon>
        <taxon>Acetobacterales</taxon>
        <taxon>Acetobacteraceae</taxon>
        <taxon>Neoroseomonas</taxon>
    </lineage>
</organism>
<name>A0ABS5EQJ9_9PROT</name>
<accession>A0ABS5EQJ9</accession>
<evidence type="ECO:0000313" key="1">
    <source>
        <dbReference type="EMBL" id="MBR0653306.1"/>
    </source>
</evidence>
<sequence length="704" mass="73376">MALMARGLDAYAASVLQHFPQGDAWPREPGTALHRLAQLFGGELAHVDQRVLDMVTEADPRRAAELLEEWEAELGLPDECSAGVTLLEARRAAVVARLTELRSPTPAAFVSLAATLGVDASIIEHRAHTTEHDTEGAITDEPWAYVWDMLAPEILRLELTTEDDTETPLEVWPVGAHECAVRRMAPAHTLVRFGTYKAEWDFAGSLPVGATLRRASPGAHTDYRGRLVGEVADVARFDYDDARTYNVVPNPWGDGGVIGGALPTDWSWSGAGLTSKMLAKGMLADGTQHVEIELSGTATAANNVSALFVPIGPGAPVPINLGDDYSFEVGVEVLALSSSLGNPLVVRPYVGGASTFPNAGLTTGAPVPLGAPHARYRATDSMDNAASYCATCGLLLQGHTIGDVVLVKVRISFPIMSPGTGVYLTDTVPVARLAERINGVPQYGLQGVLIEDAATNLLPNSQGFVGTTLSNLTVTDAAAPAPTGALVASLLDEGVTGVVAHTSVWENFATTAGAFYTASCFFQDVSRRFVQLSFGSAQFGTGQRANFDLVAGALGSVSGGAAAIEPYPGGWYRCSFTVAATGTGSGSAYCALIPTATASRSNTYAGTGLQLRAWGRMVEEGPGTSSFVATAGAAATRAEDQLHIAVPDGNYDVALTCGTADPAGTVYSASATAVLGEGLRVVLPPAAIAAGERHLKSLSLRRTA</sequence>
<evidence type="ECO:0000313" key="2">
    <source>
        <dbReference type="Proteomes" id="UP000698752"/>
    </source>
</evidence>
<proteinExistence type="predicted"/>
<dbReference type="InterPro" id="IPR018755">
    <property type="entry name" value="Phage_Mu_Gp48"/>
</dbReference>
<reference evidence="2" key="1">
    <citation type="journal article" date="2021" name="Syst. Appl. Microbiol.">
        <title>Roseomonas hellenica sp. nov., isolated from roots of wild-growing Alkanna tinctoria.</title>
        <authorList>
            <person name="Rat A."/>
            <person name="Naranjo H.D."/>
            <person name="Lebbe L."/>
            <person name="Cnockaert M."/>
            <person name="Krigas N."/>
            <person name="Grigoriadou K."/>
            <person name="Maloupa E."/>
            <person name="Willems A."/>
        </authorList>
    </citation>
    <scope>NUCLEOTIDE SEQUENCE [LARGE SCALE GENOMIC DNA]</scope>
    <source>
        <strain evidence="2">LMG 31159</strain>
    </source>
</reference>
<dbReference type="RefSeq" id="WP_211872011.1">
    <property type="nucleotide sequence ID" value="NZ_JAAEDI010000046.1"/>
</dbReference>
<dbReference type="Proteomes" id="UP000698752">
    <property type="component" value="Unassembled WGS sequence"/>
</dbReference>
<dbReference type="EMBL" id="JAAEDI010000046">
    <property type="protein sequence ID" value="MBR0653306.1"/>
    <property type="molecule type" value="Genomic_DNA"/>
</dbReference>
<comment type="caution">
    <text evidence="1">The sequence shown here is derived from an EMBL/GenBank/DDBJ whole genome shotgun (WGS) entry which is preliminary data.</text>
</comment>